<dbReference type="Proteomes" id="UP000321947">
    <property type="component" value="Unassembled WGS sequence"/>
</dbReference>
<protein>
    <recommendedName>
        <fullName evidence="5">Zf-RVT domain-containing protein</fullName>
    </recommendedName>
</protein>
<gene>
    <name evidence="2" type="ORF">E5676_scaffold682G00040</name>
    <name evidence="1" type="ORF">E6C27_scaffold17G00040</name>
</gene>
<dbReference type="EMBL" id="SSTE01001516">
    <property type="protein sequence ID" value="KAA0065356.1"/>
    <property type="molecule type" value="Genomic_DNA"/>
</dbReference>
<dbReference type="Proteomes" id="UP000321393">
    <property type="component" value="Unassembled WGS sequence"/>
</dbReference>
<comment type="caution">
    <text evidence="1">The sequence shown here is derived from an EMBL/GenBank/DDBJ whole genome shotgun (WGS) entry which is preliminary data.</text>
</comment>
<evidence type="ECO:0000313" key="3">
    <source>
        <dbReference type="Proteomes" id="UP000321393"/>
    </source>
</evidence>
<organism evidence="1 3">
    <name type="scientific">Cucumis melo var. makuwa</name>
    <name type="common">Oriental melon</name>
    <dbReference type="NCBI Taxonomy" id="1194695"/>
    <lineage>
        <taxon>Eukaryota</taxon>
        <taxon>Viridiplantae</taxon>
        <taxon>Streptophyta</taxon>
        <taxon>Embryophyta</taxon>
        <taxon>Tracheophyta</taxon>
        <taxon>Spermatophyta</taxon>
        <taxon>Magnoliopsida</taxon>
        <taxon>eudicotyledons</taxon>
        <taxon>Gunneridae</taxon>
        <taxon>Pentapetalae</taxon>
        <taxon>rosids</taxon>
        <taxon>fabids</taxon>
        <taxon>Cucurbitales</taxon>
        <taxon>Cucurbitaceae</taxon>
        <taxon>Benincaseae</taxon>
        <taxon>Cucumis</taxon>
    </lineage>
</organism>
<evidence type="ECO:0000313" key="2">
    <source>
        <dbReference type="EMBL" id="TYK20853.1"/>
    </source>
</evidence>
<name>A0A5A7VG93_CUCMM</name>
<dbReference type="PANTHER" id="PTHR33116:SF66">
    <property type="entry name" value="REVERSE TRANSCRIPTASE ZINC-BINDING DOMAIN-CONTAINING PROTEIN"/>
    <property type="match status" value="1"/>
</dbReference>
<proteinExistence type="predicted"/>
<evidence type="ECO:0000313" key="4">
    <source>
        <dbReference type="Proteomes" id="UP000321947"/>
    </source>
</evidence>
<dbReference type="OrthoDB" id="1938430at2759"/>
<dbReference type="EMBL" id="SSTD01006119">
    <property type="protein sequence ID" value="TYK20853.1"/>
    <property type="molecule type" value="Genomic_DNA"/>
</dbReference>
<evidence type="ECO:0000313" key="1">
    <source>
        <dbReference type="EMBL" id="KAA0065356.1"/>
    </source>
</evidence>
<dbReference type="PANTHER" id="PTHR33116">
    <property type="entry name" value="REVERSE TRANSCRIPTASE ZINC-BINDING DOMAIN-CONTAINING PROTEIN-RELATED-RELATED"/>
    <property type="match status" value="1"/>
</dbReference>
<dbReference type="AlphaFoldDB" id="A0A5A7VG93"/>
<reference evidence="3 4" key="1">
    <citation type="submission" date="2019-08" db="EMBL/GenBank/DDBJ databases">
        <title>Draft genome sequences of two oriental melons (Cucumis melo L. var makuwa).</title>
        <authorList>
            <person name="Kwon S.-Y."/>
        </authorList>
    </citation>
    <scope>NUCLEOTIDE SEQUENCE [LARGE SCALE GENOMIC DNA]</scope>
    <source>
        <strain evidence="4">cv. Chang Bougi</strain>
        <strain evidence="3">cv. SW 3</strain>
        <tissue evidence="1">Leaf</tissue>
    </source>
</reference>
<evidence type="ECO:0008006" key="5">
    <source>
        <dbReference type="Google" id="ProtNLM"/>
    </source>
</evidence>
<sequence>MSKVGDGLHVEYGLIRGCRGVPFLSRLGKGCFMMRQVGGRLDFLILLAQMGNGNGRESMELIDLWDRVQAISPSLSVSDRWVWVPGRQGGFSITSPCEAIRPMGGRGGVESRDHLFFSCPFGGDVWSRVLRVMASSYRIGNWGVELSWIFHQGIGKGVRRKLWRVLWCATIYFIWNERNHRLHGGQARDPNVLFHLIYTCIRARAGSWREDTQLLF</sequence>
<accession>A0A5A7VG93</accession>